<reference evidence="1 2" key="1">
    <citation type="journal article" date="2015" name="Nature">
        <title>rRNA introns, odd ribosomes, and small enigmatic genomes across a large radiation of phyla.</title>
        <authorList>
            <person name="Brown C.T."/>
            <person name="Hug L.A."/>
            <person name="Thomas B.C."/>
            <person name="Sharon I."/>
            <person name="Castelle C.J."/>
            <person name="Singh A."/>
            <person name="Wilkins M.J."/>
            <person name="Williams K.H."/>
            <person name="Banfield J.F."/>
        </authorList>
    </citation>
    <scope>NUCLEOTIDE SEQUENCE [LARGE SCALE GENOMIC DNA]</scope>
</reference>
<proteinExistence type="predicted"/>
<dbReference type="PATRIC" id="fig|1618742.3.peg.879"/>
<dbReference type="AlphaFoldDB" id="A0A0G0GSA0"/>
<gene>
    <name evidence="1" type="ORF">US50_C0067G0006</name>
</gene>
<evidence type="ECO:0000313" key="2">
    <source>
        <dbReference type="Proteomes" id="UP000033876"/>
    </source>
</evidence>
<accession>A0A0G0GSA0</accession>
<organism evidence="1 2">
    <name type="scientific">Candidatus Nomurabacteria bacterium GW2011_GWB1_37_5</name>
    <dbReference type="NCBI Taxonomy" id="1618742"/>
    <lineage>
        <taxon>Bacteria</taxon>
        <taxon>Candidatus Nomuraibacteriota</taxon>
    </lineage>
</organism>
<evidence type="ECO:0000313" key="1">
    <source>
        <dbReference type="EMBL" id="KKQ33958.1"/>
    </source>
</evidence>
<protein>
    <submittedName>
        <fullName evidence="1">Uncharacterized protein</fullName>
    </submittedName>
</protein>
<dbReference type="EMBL" id="LBTF01000067">
    <property type="protein sequence ID" value="KKQ33958.1"/>
    <property type="molecule type" value="Genomic_DNA"/>
</dbReference>
<name>A0A0G0GSA0_9BACT</name>
<comment type="caution">
    <text evidence="1">The sequence shown here is derived from an EMBL/GenBank/DDBJ whole genome shotgun (WGS) entry which is preliminary data.</text>
</comment>
<sequence length="61" mass="7263">MVQYNAHRIYSYQMILDYFKELKLEEFSLIKENGESGIIKNASKEIADNEKYGCGCFWFKK</sequence>
<dbReference type="Proteomes" id="UP000033876">
    <property type="component" value="Unassembled WGS sequence"/>
</dbReference>